<proteinExistence type="predicted"/>
<dbReference type="OrthoDB" id="7688673at2"/>
<feature type="domain" description="HTH deoR-type" evidence="4">
    <location>
        <begin position="3"/>
        <end position="58"/>
    </location>
</feature>
<dbReference type="SMART" id="SM00420">
    <property type="entry name" value="HTH_DEOR"/>
    <property type="match status" value="1"/>
</dbReference>
<name>A0A1H9X732_9MICO</name>
<sequence length="268" mass="27824">MLASQRRATIAALVAESGAVRVADLVQHLGVSDMTVRRDIEQLAREGLVERVHGGAMAVGGRSSEEPGFSAKSALMTREKEAIAAAAAALVEPGASIGISAGTTTYEFARAVRGVPDLTVVTNSIPVAQLLHESGTPGQTVVLTGGVRTPSDALVGPVAVSALRMLHVDRLFLGVHGMDARAGLTTPNLVEAETNRAMIETARRLCVLADHTKWGTVGLSTITELSEVDQLVTDSGLSERARTTLKDLVGELVVAPPLPEAAGQGRTA</sequence>
<evidence type="ECO:0000313" key="6">
    <source>
        <dbReference type="Proteomes" id="UP000199019"/>
    </source>
</evidence>
<dbReference type="PROSITE" id="PS00894">
    <property type="entry name" value="HTH_DEOR_1"/>
    <property type="match status" value="1"/>
</dbReference>
<evidence type="ECO:0000313" key="5">
    <source>
        <dbReference type="EMBL" id="SES41940.1"/>
    </source>
</evidence>
<evidence type="ECO:0000259" key="4">
    <source>
        <dbReference type="PROSITE" id="PS51000"/>
    </source>
</evidence>
<dbReference type="SMART" id="SM01134">
    <property type="entry name" value="DeoRC"/>
    <property type="match status" value="1"/>
</dbReference>
<dbReference type="SUPFAM" id="SSF46785">
    <property type="entry name" value="Winged helix' DNA-binding domain"/>
    <property type="match status" value="1"/>
</dbReference>
<dbReference type="Gene3D" id="1.10.10.10">
    <property type="entry name" value="Winged helix-like DNA-binding domain superfamily/Winged helix DNA-binding domain"/>
    <property type="match status" value="1"/>
</dbReference>
<gene>
    <name evidence="5" type="ORF">SAMN05216199_3450</name>
</gene>
<dbReference type="InterPro" id="IPR036390">
    <property type="entry name" value="WH_DNA-bd_sf"/>
</dbReference>
<dbReference type="PRINTS" id="PR00037">
    <property type="entry name" value="HTHLACR"/>
</dbReference>
<dbReference type="InterPro" id="IPR014036">
    <property type="entry name" value="DeoR-like_C"/>
</dbReference>
<dbReference type="InterPro" id="IPR018356">
    <property type="entry name" value="Tscrpt_reg_HTH_DeoR_CS"/>
</dbReference>
<accession>A0A1H9X732</accession>
<dbReference type="PANTHER" id="PTHR30363">
    <property type="entry name" value="HTH-TYPE TRANSCRIPTIONAL REGULATOR SRLR-RELATED"/>
    <property type="match status" value="1"/>
</dbReference>
<dbReference type="InterPro" id="IPR001034">
    <property type="entry name" value="DeoR_HTH"/>
</dbReference>
<protein>
    <submittedName>
        <fullName evidence="5">Transcriptional regulator, DeoR family</fullName>
    </submittedName>
</protein>
<dbReference type="Pfam" id="PF08220">
    <property type="entry name" value="HTH_DeoR"/>
    <property type="match status" value="1"/>
</dbReference>
<dbReference type="STRING" id="587636.SAMN05216199_3450"/>
<evidence type="ECO:0000256" key="1">
    <source>
        <dbReference type="ARBA" id="ARBA00023015"/>
    </source>
</evidence>
<dbReference type="Pfam" id="PF00455">
    <property type="entry name" value="DeoRC"/>
    <property type="match status" value="1"/>
</dbReference>
<evidence type="ECO:0000256" key="2">
    <source>
        <dbReference type="ARBA" id="ARBA00023125"/>
    </source>
</evidence>
<organism evidence="5 6">
    <name type="scientific">Pedococcus cremeus</name>
    <dbReference type="NCBI Taxonomy" id="587636"/>
    <lineage>
        <taxon>Bacteria</taxon>
        <taxon>Bacillati</taxon>
        <taxon>Actinomycetota</taxon>
        <taxon>Actinomycetes</taxon>
        <taxon>Micrococcales</taxon>
        <taxon>Intrasporangiaceae</taxon>
        <taxon>Pedococcus</taxon>
    </lineage>
</organism>
<dbReference type="InterPro" id="IPR036388">
    <property type="entry name" value="WH-like_DNA-bd_sf"/>
</dbReference>
<dbReference type="PANTHER" id="PTHR30363:SF44">
    <property type="entry name" value="AGA OPERON TRANSCRIPTIONAL REPRESSOR-RELATED"/>
    <property type="match status" value="1"/>
</dbReference>
<dbReference type="InterPro" id="IPR037171">
    <property type="entry name" value="NagB/RpiA_transferase-like"/>
</dbReference>
<dbReference type="SUPFAM" id="SSF100950">
    <property type="entry name" value="NagB/RpiA/CoA transferase-like"/>
    <property type="match status" value="1"/>
</dbReference>
<reference evidence="6" key="1">
    <citation type="submission" date="2016-10" db="EMBL/GenBank/DDBJ databases">
        <authorList>
            <person name="Varghese N."/>
            <person name="Submissions S."/>
        </authorList>
    </citation>
    <scope>NUCLEOTIDE SEQUENCE [LARGE SCALE GENOMIC DNA]</scope>
    <source>
        <strain evidence="6">CGMCC 1.6963</strain>
    </source>
</reference>
<dbReference type="EMBL" id="FOHB01000007">
    <property type="protein sequence ID" value="SES41940.1"/>
    <property type="molecule type" value="Genomic_DNA"/>
</dbReference>
<dbReference type="RefSeq" id="WP_091761021.1">
    <property type="nucleotide sequence ID" value="NZ_FOHB01000007.1"/>
</dbReference>
<dbReference type="GO" id="GO:0003677">
    <property type="term" value="F:DNA binding"/>
    <property type="evidence" value="ECO:0007669"/>
    <property type="project" value="UniProtKB-KW"/>
</dbReference>
<keyword evidence="1" id="KW-0805">Transcription regulation</keyword>
<dbReference type="Proteomes" id="UP000199019">
    <property type="component" value="Unassembled WGS sequence"/>
</dbReference>
<dbReference type="Gene3D" id="3.40.50.1360">
    <property type="match status" value="1"/>
</dbReference>
<keyword evidence="6" id="KW-1185">Reference proteome</keyword>
<dbReference type="AlphaFoldDB" id="A0A1H9X732"/>
<dbReference type="GO" id="GO:0003700">
    <property type="term" value="F:DNA-binding transcription factor activity"/>
    <property type="evidence" value="ECO:0007669"/>
    <property type="project" value="InterPro"/>
</dbReference>
<evidence type="ECO:0000256" key="3">
    <source>
        <dbReference type="ARBA" id="ARBA00023163"/>
    </source>
</evidence>
<keyword evidence="2" id="KW-0238">DNA-binding</keyword>
<dbReference type="PROSITE" id="PS51000">
    <property type="entry name" value="HTH_DEOR_2"/>
    <property type="match status" value="1"/>
</dbReference>
<keyword evidence="3" id="KW-0804">Transcription</keyword>
<dbReference type="InterPro" id="IPR050313">
    <property type="entry name" value="Carb_Metab_HTH_regulators"/>
</dbReference>